<dbReference type="AlphaFoldDB" id="A0A1M5WVQ2"/>
<gene>
    <name evidence="1" type="ORF">SAMN05421807_11932</name>
</gene>
<reference evidence="2" key="1">
    <citation type="submission" date="2016-11" db="EMBL/GenBank/DDBJ databases">
        <authorList>
            <person name="Varghese N."/>
            <person name="Submissions S."/>
        </authorList>
    </citation>
    <scope>NUCLEOTIDE SEQUENCE [LARGE SCALE GENOMIC DNA]</scope>
    <source>
        <strain evidence="2">CGMCC 1.6496</strain>
    </source>
</reference>
<evidence type="ECO:0000313" key="1">
    <source>
        <dbReference type="EMBL" id="SHH91581.1"/>
    </source>
</evidence>
<evidence type="ECO:0000313" key="2">
    <source>
        <dbReference type="Proteomes" id="UP000184079"/>
    </source>
</evidence>
<dbReference type="Proteomes" id="UP000184079">
    <property type="component" value="Unassembled WGS sequence"/>
</dbReference>
<keyword evidence="2" id="KW-1185">Reference proteome</keyword>
<organism evidence="1 2">
    <name type="scientific">Virgibacillus chiguensis</name>
    <dbReference type="NCBI Taxonomy" id="411959"/>
    <lineage>
        <taxon>Bacteria</taxon>
        <taxon>Bacillati</taxon>
        <taxon>Bacillota</taxon>
        <taxon>Bacilli</taxon>
        <taxon>Bacillales</taxon>
        <taxon>Bacillaceae</taxon>
        <taxon>Virgibacillus</taxon>
    </lineage>
</organism>
<sequence>MKKTHVTHANLTDSKWVLFLYRNKIRTQKAHGVVHVQHPCAFIISFHLYVRCH</sequence>
<protein>
    <submittedName>
        <fullName evidence="1">Uncharacterized protein</fullName>
    </submittedName>
</protein>
<name>A0A1M5WVQ2_9BACI</name>
<proteinExistence type="predicted"/>
<dbReference type="EMBL" id="FQXD01000019">
    <property type="protein sequence ID" value="SHH91581.1"/>
    <property type="molecule type" value="Genomic_DNA"/>
</dbReference>
<accession>A0A1M5WVQ2</accession>